<name>C5FNZ5_ARTOC</name>
<dbReference type="GeneID" id="9230045"/>
<dbReference type="GO" id="GO:0016740">
    <property type="term" value="F:transferase activity"/>
    <property type="evidence" value="ECO:0007669"/>
    <property type="project" value="UniProtKB-KW"/>
</dbReference>
<dbReference type="InterPro" id="IPR051678">
    <property type="entry name" value="AGP_Transferase"/>
</dbReference>
<accession>C5FNZ5</accession>
<dbReference type="SUPFAM" id="SSF56112">
    <property type="entry name" value="Protein kinase-like (PK-like)"/>
    <property type="match status" value="1"/>
</dbReference>
<dbReference type="OrthoDB" id="5404599at2759"/>
<evidence type="ECO:0000313" key="4">
    <source>
        <dbReference type="Proteomes" id="UP000002035"/>
    </source>
</evidence>
<dbReference type="PANTHER" id="PTHR21310">
    <property type="entry name" value="AMINOGLYCOSIDE PHOSPHOTRANSFERASE-RELATED-RELATED"/>
    <property type="match status" value="1"/>
</dbReference>
<dbReference type="Pfam" id="PF01636">
    <property type="entry name" value="APH"/>
    <property type="match status" value="1"/>
</dbReference>
<evidence type="ECO:0000259" key="2">
    <source>
        <dbReference type="Pfam" id="PF01636"/>
    </source>
</evidence>
<reference evidence="4" key="1">
    <citation type="journal article" date="2012" name="MBio">
        <title>Comparative genome analysis of Trichophyton rubrum and related dermatophytes reveals candidate genes involved in infection.</title>
        <authorList>
            <person name="Martinez D.A."/>
            <person name="Oliver B.G."/>
            <person name="Graeser Y."/>
            <person name="Goldberg J.M."/>
            <person name="Li W."/>
            <person name="Martinez-Rossi N.M."/>
            <person name="Monod M."/>
            <person name="Shelest E."/>
            <person name="Barton R.C."/>
            <person name="Birch E."/>
            <person name="Brakhage A.A."/>
            <person name="Chen Z."/>
            <person name="Gurr S.J."/>
            <person name="Heiman D."/>
            <person name="Heitman J."/>
            <person name="Kosti I."/>
            <person name="Rossi A."/>
            <person name="Saif S."/>
            <person name="Samalova M."/>
            <person name="Saunders C.W."/>
            <person name="Shea T."/>
            <person name="Summerbell R.C."/>
            <person name="Xu J."/>
            <person name="Young S."/>
            <person name="Zeng Q."/>
            <person name="Birren B.W."/>
            <person name="Cuomo C.A."/>
            <person name="White T.C."/>
        </authorList>
    </citation>
    <scope>NUCLEOTIDE SEQUENCE [LARGE SCALE GENOMIC DNA]</scope>
    <source>
        <strain evidence="4">ATCC MYA-4605 / CBS 113480</strain>
    </source>
</reference>
<dbReference type="HOGENOM" id="CLU_021768_0_1_1"/>
<sequence length="366" mass="41798">MRQEVAAAAYRLFRYAGQTPVPTPGLVSCKPRNGERTKPVPTPSPQAHSQMQPDSLLPLLLPHPKSTTDTSKPDTGSDHFYSSSQMKTFPNSSFFKEKRAPTLPTPADIRAINQKSDNVLATNFNRPQPLRIPSLGLFVKYGADVTIVEAQTQIMVREKLQGRVPVPEVFGWAEDGGQRFIYMSLIEGETLQERWRDMNDHERWTICKELRYIVEAWRSLKQDTHDYYIGSQGKQPLNDIFLAHRPELTGPFQGVKAVKQFQDACGIEISTDVPIIFTHSDLVAPNILLSLGPNLKVAAIIDWGQAGWYPAYWEYCKARRVRLNPEHFSDALQEEWRTKYLPLIMDPVHDETYYHPWLYFVLSKGI</sequence>
<evidence type="ECO:0000313" key="3">
    <source>
        <dbReference type="EMBL" id="EEQ31848.1"/>
    </source>
</evidence>
<dbReference type="PANTHER" id="PTHR21310:SF54">
    <property type="entry name" value="AMINOGLYCOSIDE PHOSPHOTRANSFERASE DOMAIN-CONTAINING PROTEIN"/>
    <property type="match status" value="1"/>
</dbReference>
<dbReference type="RefSeq" id="XP_002846930.1">
    <property type="nucleotide sequence ID" value="XM_002846884.1"/>
</dbReference>
<dbReference type="OMA" id="HERWTIC"/>
<dbReference type="VEuPathDB" id="FungiDB:MCYG_04667"/>
<dbReference type="AlphaFoldDB" id="C5FNZ5"/>
<dbReference type="InterPro" id="IPR002575">
    <property type="entry name" value="Aminoglycoside_PTrfase"/>
</dbReference>
<organism evidence="3 4">
    <name type="scientific">Arthroderma otae (strain ATCC MYA-4605 / CBS 113480)</name>
    <name type="common">Microsporum canis</name>
    <dbReference type="NCBI Taxonomy" id="554155"/>
    <lineage>
        <taxon>Eukaryota</taxon>
        <taxon>Fungi</taxon>
        <taxon>Dikarya</taxon>
        <taxon>Ascomycota</taxon>
        <taxon>Pezizomycotina</taxon>
        <taxon>Eurotiomycetes</taxon>
        <taxon>Eurotiomycetidae</taxon>
        <taxon>Onygenales</taxon>
        <taxon>Arthrodermataceae</taxon>
        <taxon>Microsporum</taxon>
    </lineage>
</organism>
<dbReference type="InterPro" id="IPR011009">
    <property type="entry name" value="Kinase-like_dom_sf"/>
</dbReference>
<dbReference type="EMBL" id="DS995704">
    <property type="protein sequence ID" value="EEQ31848.1"/>
    <property type="molecule type" value="Genomic_DNA"/>
</dbReference>
<dbReference type="PROSITE" id="PS51257">
    <property type="entry name" value="PROKAR_LIPOPROTEIN"/>
    <property type="match status" value="1"/>
</dbReference>
<protein>
    <submittedName>
        <fullName evidence="3">Phosphotransferase family protein</fullName>
    </submittedName>
</protein>
<dbReference type="Proteomes" id="UP000002035">
    <property type="component" value="Unassembled WGS sequence"/>
</dbReference>
<proteinExistence type="predicted"/>
<feature type="domain" description="Aminoglycoside phosphotransferase" evidence="2">
    <location>
        <begin position="157"/>
        <end position="322"/>
    </location>
</feature>
<feature type="region of interest" description="Disordered" evidence="1">
    <location>
        <begin position="18"/>
        <end position="77"/>
    </location>
</feature>
<keyword evidence="3" id="KW-0808">Transferase</keyword>
<gene>
    <name evidence="3" type="ORF">MCYG_04667</name>
</gene>
<evidence type="ECO:0000256" key="1">
    <source>
        <dbReference type="SAM" id="MobiDB-lite"/>
    </source>
</evidence>
<keyword evidence="4" id="KW-1185">Reference proteome</keyword>
<dbReference type="eggNOG" id="ENOG502SHY4">
    <property type="taxonomic scope" value="Eukaryota"/>
</dbReference>